<dbReference type="PANTHER" id="PTHR33908:SF11">
    <property type="entry name" value="MEMBRANE PROTEIN"/>
    <property type="match status" value="1"/>
</dbReference>
<evidence type="ECO:0000256" key="3">
    <source>
        <dbReference type="ARBA" id="ARBA00022676"/>
    </source>
</evidence>
<accession>A0ABW1AFQ3</accession>
<evidence type="ECO:0008006" key="12">
    <source>
        <dbReference type="Google" id="ProtNLM"/>
    </source>
</evidence>
<dbReference type="RefSeq" id="WP_378290314.1">
    <property type="nucleotide sequence ID" value="NZ_JBHSON010000110.1"/>
</dbReference>
<evidence type="ECO:0000256" key="7">
    <source>
        <dbReference type="ARBA" id="ARBA00023136"/>
    </source>
</evidence>
<evidence type="ECO:0000256" key="8">
    <source>
        <dbReference type="SAM" id="MobiDB-lite"/>
    </source>
</evidence>
<feature type="transmembrane region" description="Helical" evidence="9">
    <location>
        <begin position="116"/>
        <end position="134"/>
    </location>
</feature>
<evidence type="ECO:0000313" key="11">
    <source>
        <dbReference type="Proteomes" id="UP001596074"/>
    </source>
</evidence>
<evidence type="ECO:0000313" key="10">
    <source>
        <dbReference type="EMBL" id="MFC5753367.1"/>
    </source>
</evidence>
<keyword evidence="3" id="KW-0328">Glycosyltransferase</keyword>
<evidence type="ECO:0000256" key="1">
    <source>
        <dbReference type="ARBA" id="ARBA00004651"/>
    </source>
</evidence>
<evidence type="ECO:0000256" key="6">
    <source>
        <dbReference type="ARBA" id="ARBA00022989"/>
    </source>
</evidence>
<keyword evidence="5 9" id="KW-0812">Transmembrane</keyword>
<evidence type="ECO:0000256" key="9">
    <source>
        <dbReference type="SAM" id="Phobius"/>
    </source>
</evidence>
<dbReference type="EMBL" id="JBHSON010000110">
    <property type="protein sequence ID" value="MFC5753367.1"/>
    <property type="molecule type" value="Genomic_DNA"/>
</dbReference>
<protein>
    <recommendedName>
        <fullName evidence="12">Phospholipid carrier-dependent glycosyltransferase</fullName>
    </recommendedName>
</protein>
<proteinExistence type="predicted"/>
<evidence type="ECO:0000256" key="2">
    <source>
        <dbReference type="ARBA" id="ARBA00022475"/>
    </source>
</evidence>
<feature type="transmembrane region" description="Helical" evidence="9">
    <location>
        <begin position="177"/>
        <end position="206"/>
    </location>
</feature>
<feature type="transmembrane region" description="Helical" evidence="9">
    <location>
        <begin position="87"/>
        <end position="104"/>
    </location>
</feature>
<keyword evidence="11" id="KW-1185">Reference proteome</keyword>
<feature type="region of interest" description="Disordered" evidence="8">
    <location>
        <begin position="484"/>
        <end position="537"/>
    </location>
</feature>
<comment type="caution">
    <text evidence="10">The sequence shown here is derived from an EMBL/GenBank/DDBJ whole genome shotgun (WGS) entry which is preliminary data.</text>
</comment>
<name>A0ABW1AFQ3_9ACTN</name>
<feature type="transmembrane region" description="Helical" evidence="9">
    <location>
        <begin position="60"/>
        <end position="81"/>
    </location>
</feature>
<comment type="subcellular location">
    <subcellularLocation>
        <location evidence="1">Cell membrane</location>
        <topology evidence="1">Multi-pass membrane protein</topology>
    </subcellularLocation>
</comment>
<keyword evidence="2" id="KW-1003">Cell membrane</keyword>
<feature type="compositionally biased region" description="Basic and acidic residues" evidence="8">
    <location>
        <begin position="149"/>
        <end position="159"/>
    </location>
</feature>
<keyword evidence="4" id="KW-0808">Transferase</keyword>
<gene>
    <name evidence="10" type="ORF">ACFPZN_47775</name>
</gene>
<keyword evidence="6 9" id="KW-1133">Transmembrane helix</keyword>
<feature type="transmembrane region" description="Helical" evidence="9">
    <location>
        <begin position="218"/>
        <end position="238"/>
    </location>
</feature>
<evidence type="ECO:0000256" key="4">
    <source>
        <dbReference type="ARBA" id="ARBA00022679"/>
    </source>
</evidence>
<keyword evidence="7 9" id="KW-0472">Membrane</keyword>
<sequence length="537" mass="57760">MALIGGAVVRWITVLGYPGVLWFTGDSYFYLGRALRPEPSPSKTLGYSYLLKLLEPAHSLTLVAVLQHLMGLAVAVMVYALLRRAGLPGWAATLCALPILYDAYQIELEHLLMSEALFTFLIAAALTLLLWRALPPRRAAGEDAPPTPDGEKETAKAEAAEAGARAKRGRGGRNPAWWMALAAGGLLGYAVLVRSAGAPLIPLVLLCLLMRRRGWRPALFFGTAAAAPLIAYAVMFHGTFGTYSLTTSDGLYLWGRTAPFADCAKMRPPSHMEALCLSPELRAKGYAPGHLIWRSEVPPRVLYENVTAPEHNSTMRDFAIRAILAQPGDYLRTVGDGLGKAFSPSRFPHPTATTEGLYHFPERPQLFPGGKGWGGGANSTALSDAARYEGDLTLSRVVPPHADRMIAYQRSVYLPGPALGVLFLAGAAATVLARDRRGGLLAWSAAVTLLVFPIASADFDYRYVVPAMPFACLAAGLAVTRPFTRSPASGPRTGRPVRTDGEDRADEADGAGDAPEISRWWGSRGSRRRGSDRASVP</sequence>
<feature type="region of interest" description="Disordered" evidence="8">
    <location>
        <begin position="140"/>
        <end position="171"/>
    </location>
</feature>
<reference evidence="11" key="1">
    <citation type="journal article" date="2019" name="Int. J. Syst. Evol. Microbiol.">
        <title>The Global Catalogue of Microorganisms (GCM) 10K type strain sequencing project: providing services to taxonomists for standard genome sequencing and annotation.</title>
        <authorList>
            <consortium name="The Broad Institute Genomics Platform"/>
            <consortium name="The Broad Institute Genome Sequencing Center for Infectious Disease"/>
            <person name="Wu L."/>
            <person name="Ma J."/>
        </authorList>
    </citation>
    <scope>NUCLEOTIDE SEQUENCE [LARGE SCALE GENOMIC DNA]</scope>
    <source>
        <strain evidence="11">KCTC 42087</strain>
    </source>
</reference>
<evidence type="ECO:0000256" key="5">
    <source>
        <dbReference type="ARBA" id="ARBA00022692"/>
    </source>
</evidence>
<dbReference type="PANTHER" id="PTHR33908">
    <property type="entry name" value="MANNOSYLTRANSFERASE YKCB-RELATED"/>
    <property type="match status" value="1"/>
</dbReference>
<feature type="transmembrane region" description="Helical" evidence="9">
    <location>
        <begin position="412"/>
        <end position="433"/>
    </location>
</feature>
<organism evidence="10 11">
    <name type="scientific">Actinomadura rugatobispora</name>
    <dbReference type="NCBI Taxonomy" id="1994"/>
    <lineage>
        <taxon>Bacteria</taxon>
        <taxon>Bacillati</taxon>
        <taxon>Actinomycetota</taxon>
        <taxon>Actinomycetes</taxon>
        <taxon>Streptosporangiales</taxon>
        <taxon>Thermomonosporaceae</taxon>
        <taxon>Actinomadura</taxon>
    </lineage>
</organism>
<dbReference type="Proteomes" id="UP001596074">
    <property type="component" value="Unassembled WGS sequence"/>
</dbReference>
<dbReference type="InterPro" id="IPR050297">
    <property type="entry name" value="LipidA_mod_glycosyltrf_83"/>
</dbReference>
<feature type="compositionally biased region" description="Low complexity" evidence="8">
    <location>
        <begin position="511"/>
        <end position="524"/>
    </location>
</feature>